<keyword evidence="5" id="KW-0479">Metal-binding</keyword>
<dbReference type="SMART" id="SM00433">
    <property type="entry name" value="TOP2c"/>
    <property type="match status" value="1"/>
</dbReference>
<comment type="catalytic activity">
    <reaction evidence="1">
        <text>ATP-dependent breakage, passage and rejoining of double-stranded DNA.</text>
        <dbReference type="EC" id="5.6.2.2"/>
    </reaction>
</comment>
<evidence type="ECO:0000256" key="4">
    <source>
        <dbReference type="ARBA" id="ARBA00012895"/>
    </source>
</evidence>
<dbReference type="InterPro" id="IPR001241">
    <property type="entry name" value="Topo_IIA"/>
</dbReference>
<dbReference type="Pfam" id="PF01751">
    <property type="entry name" value="Toprim"/>
    <property type="match status" value="1"/>
</dbReference>
<dbReference type="GO" id="GO:0003918">
    <property type="term" value="F:DNA topoisomerase type II (double strand cut, ATP-hydrolyzing) activity"/>
    <property type="evidence" value="ECO:0007669"/>
    <property type="project" value="UniProtKB-EC"/>
</dbReference>
<dbReference type="EMBL" id="JAVDWH010000001">
    <property type="protein sequence ID" value="MDR7087069.1"/>
    <property type="molecule type" value="Genomic_DNA"/>
</dbReference>
<organism evidence="13 14">
    <name type="scientific">Aeromicrobium panaciterrae</name>
    <dbReference type="NCBI Taxonomy" id="363861"/>
    <lineage>
        <taxon>Bacteria</taxon>
        <taxon>Bacillati</taxon>
        <taxon>Actinomycetota</taxon>
        <taxon>Actinomycetes</taxon>
        <taxon>Propionibacteriales</taxon>
        <taxon>Nocardioidaceae</taxon>
        <taxon>Aeromicrobium</taxon>
    </lineage>
</organism>
<dbReference type="CDD" id="cd00822">
    <property type="entry name" value="TopoII_Trans_DNA_gyrase"/>
    <property type="match status" value="1"/>
</dbReference>
<evidence type="ECO:0000256" key="2">
    <source>
        <dbReference type="ARBA" id="ARBA00001946"/>
    </source>
</evidence>
<feature type="domain" description="Toprim" evidence="12">
    <location>
        <begin position="476"/>
        <end position="590"/>
    </location>
</feature>
<dbReference type="InterPro" id="IPR018522">
    <property type="entry name" value="TopoIIA_CS"/>
</dbReference>
<protein>
    <recommendedName>
        <fullName evidence="4">DNA topoisomerase (ATP-hydrolyzing)</fullName>
        <ecNumber evidence="4">5.6.2.2</ecNumber>
    </recommendedName>
</protein>
<sequence>MVAIVSLGEGHEPERHLIIDSTYDARNLLVLEGLEAVRKRPGMYVGSTDTRGLMHCLWEIIDNSVDEALSGFGSHIRVALNDDGSVEVQDDGRGVPVDIEKKTGLTGVEVVYTKLHAGGKFGGGSYVATGGLHGVGASVVNALSSRLDVEVDKGGATWAMSFRRGEPGVFAGDSPDSDFTPTNELRKIGKVAKTKTGTRVRYWADPQIFIKGAKFAYEELVARARQTSFLVPGLEIVITDTRGDEPHEEKFRHDGGIAEFCEFLAPDEAVTDVLRLQGEDVFTETVPLLDDKGHMTPQDIERTLGVDIAVRWGNAYDTEIQSFVNIIATPKGGTHLNGFERGMTKTFNEVLKTTRLLKAGDPDIIKDDLLEGMTAVVTVRLAEPQFEGQTKEVLGTPAVTKIVNQVVSRELKRFLTSNKTAEKAKSRLVMQKVVDASRTRLAARQQRDTQRRKNALESSALPAKLADCRSNDVERSELFIVEGDSALGTAKSARDSEFQALLPIRGKILNVQKASIGDMLKNVECSSIIQVVGAGSGRTFDLDAARYGRIIFMADADSDGAHIRCLLATLFFRYMRELVDAGRVYTAVPPLHRIELVNPKKGQEKYVYTYSDPELVRKLAELQRKGVKWKDPVQRYKGLGEMDAGQLAETTMDPRHRTLRRLTVDDGIEAEAVFELLMGNDVPPRKEFIVQGAYEIDADRIDA</sequence>
<evidence type="ECO:0000256" key="3">
    <source>
        <dbReference type="ARBA" id="ARBA00010708"/>
    </source>
</evidence>
<dbReference type="InterPro" id="IPR013760">
    <property type="entry name" value="Topo_IIA-like_dom_sf"/>
</dbReference>
<evidence type="ECO:0000256" key="7">
    <source>
        <dbReference type="ARBA" id="ARBA00022840"/>
    </source>
</evidence>
<dbReference type="Pfam" id="PF00986">
    <property type="entry name" value="DNA_gyraseB_C"/>
    <property type="match status" value="1"/>
</dbReference>
<evidence type="ECO:0000256" key="6">
    <source>
        <dbReference type="ARBA" id="ARBA00022741"/>
    </source>
</evidence>
<dbReference type="PRINTS" id="PR01159">
    <property type="entry name" value="DNAGYRASEB"/>
</dbReference>
<comment type="cofactor">
    <cofactor evidence="2">
        <name>Mg(2+)</name>
        <dbReference type="ChEBI" id="CHEBI:18420"/>
    </cofactor>
</comment>
<dbReference type="NCBIfam" id="NF004189">
    <property type="entry name" value="PRK05644.1"/>
    <property type="match status" value="1"/>
</dbReference>
<dbReference type="InterPro" id="IPR003594">
    <property type="entry name" value="HATPase_dom"/>
</dbReference>
<keyword evidence="7" id="KW-0067">ATP-binding</keyword>
<dbReference type="InterPro" id="IPR000565">
    <property type="entry name" value="Topo_IIA_B"/>
</dbReference>
<evidence type="ECO:0000256" key="8">
    <source>
        <dbReference type="ARBA" id="ARBA00022842"/>
    </source>
</evidence>
<dbReference type="SMART" id="SM00387">
    <property type="entry name" value="HATPase_c"/>
    <property type="match status" value="1"/>
</dbReference>
<evidence type="ECO:0000256" key="9">
    <source>
        <dbReference type="ARBA" id="ARBA00023029"/>
    </source>
</evidence>
<keyword evidence="11 13" id="KW-0413">Isomerase</keyword>
<dbReference type="Pfam" id="PF02518">
    <property type="entry name" value="HATPase_c"/>
    <property type="match status" value="1"/>
</dbReference>
<evidence type="ECO:0000256" key="1">
    <source>
        <dbReference type="ARBA" id="ARBA00000185"/>
    </source>
</evidence>
<evidence type="ECO:0000256" key="10">
    <source>
        <dbReference type="ARBA" id="ARBA00023125"/>
    </source>
</evidence>
<dbReference type="CDD" id="cd16928">
    <property type="entry name" value="HATPase_GyrB-like"/>
    <property type="match status" value="1"/>
</dbReference>
<dbReference type="InterPro" id="IPR013759">
    <property type="entry name" value="Topo_IIA_B_C"/>
</dbReference>
<dbReference type="Gene3D" id="3.30.565.10">
    <property type="entry name" value="Histidine kinase-like ATPase, C-terminal domain"/>
    <property type="match status" value="1"/>
</dbReference>
<evidence type="ECO:0000259" key="12">
    <source>
        <dbReference type="PROSITE" id="PS50880"/>
    </source>
</evidence>
<dbReference type="PROSITE" id="PS00177">
    <property type="entry name" value="TOPOISOMERASE_II"/>
    <property type="match status" value="1"/>
</dbReference>
<dbReference type="Gene3D" id="3.40.50.670">
    <property type="match status" value="1"/>
</dbReference>
<dbReference type="InterPro" id="IPR002288">
    <property type="entry name" value="DNA_gyrase_B_C"/>
</dbReference>
<name>A0ABU1UPF9_9ACTN</name>
<dbReference type="InterPro" id="IPR013506">
    <property type="entry name" value="Topo_IIA_bsu_dom2"/>
</dbReference>
<keyword evidence="9" id="KW-0799">Topoisomerase</keyword>
<dbReference type="InterPro" id="IPR014721">
    <property type="entry name" value="Ribsml_uS5_D2-typ_fold_subgr"/>
</dbReference>
<dbReference type="InterPro" id="IPR006171">
    <property type="entry name" value="TOPRIM_dom"/>
</dbReference>
<evidence type="ECO:0000256" key="5">
    <source>
        <dbReference type="ARBA" id="ARBA00022723"/>
    </source>
</evidence>
<keyword evidence="14" id="KW-1185">Reference proteome</keyword>
<keyword evidence="6" id="KW-0547">Nucleotide-binding</keyword>
<comment type="similarity">
    <text evidence="3">Belongs to the type II topoisomerase GyrB family.</text>
</comment>
<reference evidence="13 14" key="1">
    <citation type="submission" date="2023-07" db="EMBL/GenBank/DDBJ databases">
        <title>Sorghum-associated microbial communities from plants grown in Nebraska, USA.</title>
        <authorList>
            <person name="Schachtman D."/>
        </authorList>
    </citation>
    <scope>NUCLEOTIDE SEQUENCE [LARGE SCALE GENOMIC DNA]</scope>
    <source>
        <strain evidence="13 14">BE248</strain>
    </source>
</reference>
<dbReference type="SUPFAM" id="SSF54211">
    <property type="entry name" value="Ribosomal protein S5 domain 2-like"/>
    <property type="match status" value="1"/>
</dbReference>
<keyword evidence="10" id="KW-0238">DNA-binding</keyword>
<dbReference type="SUPFAM" id="SSF55874">
    <property type="entry name" value="ATPase domain of HSP90 chaperone/DNA topoisomerase II/histidine kinase"/>
    <property type="match status" value="1"/>
</dbReference>
<evidence type="ECO:0000256" key="11">
    <source>
        <dbReference type="ARBA" id="ARBA00023235"/>
    </source>
</evidence>
<dbReference type="Pfam" id="PF00204">
    <property type="entry name" value="DNA_gyraseB"/>
    <property type="match status" value="1"/>
</dbReference>
<gene>
    <name evidence="13" type="ORF">J2X11_001908</name>
</gene>
<dbReference type="PANTHER" id="PTHR45866:SF1">
    <property type="entry name" value="DNA GYRASE SUBUNIT B, MITOCHONDRIAL"/>
    <property type="match status" value="1"/>
</dbReference>
<keyword evidence="8" id="KW-0460">Magnesium</keyword>
<dbReference type="PRINTS" id="PR00418">
    <property type="entry name" value="TPI2FAMILY"/>
</dbReference>
<accession>A0ABU1UPF9</accession>
<comment type="caution">
    <text evidence="13">The sequence shown here is derived from an EMBL/GenBank/DDBJ whole genome shotgun (WGS) entry which is preliminary data.</text>
</comment>
<evidence type="ECO:0000313" key="13">
    <source>
        <dbReference type="EMBL" id="MDR7087069.1"/>
    </source>
</evidence>
<dbReference type="PROSITE" id="PS50880">
    <property type="entry name" value="TOPRIM"/>
    <property type="match status" value="1"/>
</dbReference>
<proteinExistence type="inferred from homology"/>
<dbReference type="RefSeq" id="WP_309970084.1">
    <property type="nucleotide sequence ID" value="NZ_JAVDWH010000001.1"/>
</dbReference>
<dbReference type="SUPFAM" id="SSF56719">
    <property type="entry name" value="Type II DNA topoisomerase"/>
    <property type="match status" value="1"/>
</dbReference>
<dbReference type="EC" id="5.6.2.2" evidence="4"/>
<dbReference type="Proteomes" id="UP001257739">
    <property type="component" value="Unassembled WGS sequence"/>
</dbReference>
<evidence type="ECO:0000313" key="14">
    <source>
        <dbReference type="Proteomes" id="UP001257739"/>
    </source>
</evidence>
<dbReference type="InterPro" id="IPR036890">
    <property type="entry name" value="HATPase_C_sf"/>
</dbReference>
<dbReference type="PANTHER" id="PTHR45866">
    <property type="entry name" value="DNA GYRASE/TOPOISOMERASE SUBUNIT B"/>
    <property type="match status" value="1"/>
</dbReference>
<dbReference type="Gene3D" id="3.30.230.10">
    <property type="match status" value="1"/>
</dbReference>
<dbReference type="InterPro" id="IPR020568">
    <property type="entry name" value="Ribosomal_Su5_D2-typ_SF"/>
</dbReference>